<dbReference type="PANTHER" id="PTHR16216:SF2">
    <property type="entry name" value="DYNEIN AXONEMAL ASSEMBLY FACTOR 5"/>
    <property type="match status" value="1"/>
</dbReference>
<protein>
    <submittedName>
        <fullName evidence="3">DgyrCDS10054</fullName>
    </submittedName>
</protein>
<dbReference type="PANTHER" id="PTHR16216">
    <property type="entry name" value="DYNEIN ASSEMBLY FACTOR 5, AXONEMAL"/>
    <property type="match status" value="1"/>
</dbReference>
<dbReference type="InterPro" id="IPR016024">
    <property type="entry name" value="ARM-type_fold"/>
</dbReference>
<proteinExistence type="predicted"/>
<comment type="caution">
    <text evidence="3">The sequence shown here is derived from an EMBL/GenBank/DDBJ whole genome shotgun (WGS) entry which is preliminary data.</text>
</comment>
<evidence type="ECO:0000313" key="3">
    <source>
        <dbReference type="EMBL" id="CAD5121555.1"/>
    </source>
</evidence>
<gene>
    <name evidence="3" type="ORF">DGYR_LOCUS9497</name>
</gene>
<evidence type="ECO:0000313" key="4">
    <source>
        <dbReference type="Proteomes" id="UP000549394"/>
    </source>
</evidence>
<name>A0A7I8W0A6_9ANNE</name>
<evidence type="ECO:0000256" key="1">
    <source>
        <dbReference type="PROSITE-ProRule" id="PRU00103"/>
    </source>
</evidence>
<dbReference type="InterPro" id="IPR021133">
    <property type="entry name" value="HEAT_type_2"/>
</dbReference>
<dbReference type="InterPro" id="IPR052623">
    <property type="entry name" value="DAAF5"/>
</dbReference>
<feature type="repeat" description="HEAT" evidence="1">
    <location>
        <begin position="83"/>
        <end position="120"/>
    </location>
</feature>
<dbReference type="EMBL" id="CAJFCJ010000014">
    <property type="protein sequence ID" value="CAD5121555.1"/>
    <property type="molecule type" value="Genomic_DNA"/>
</dbReference>
<dbReference type="Proteomes" id="UP000549394">
    <property type="component" value="Unassembled WGS sequence"/>
</dbReference>
<feature type="region of interest" description="Disordered" evidence="2">
    <location>
        <begin position="149"/>
        <end position="176"/>
    </location>
</feature>
<evidence type="ECO:0000256" key="2">
    <source>
        <dbReference type="SAM" id="MobiDB-lite"/>
    </source>
</evidence>
<sequence length="669" mass="74789">MADDAISLLCSSAKLERDRGVESLNKFIDQTYEAGLVPLENELIRFLIDSESPWETKHGALMGAKAILTHGKAIVSATFEQSIYEYSLNLLEDDEFRVRIAAGEVMGVLCRKIGVKIYQECCQNVIEGIEMNLERQALDVKEEETKKLQEKLVRSQSSDEGSSNSDSSSLSGSSNASQIFHDTAGWKSLETWMKCLQSMIEGCKENFNDFVTEQLLTLVFKTLTHTNRFVRETGYYVCSSLVACNAAEAGKLGERNQILMNGDDFAKHLSQGLADNWSQVRLAASTATRSFLISLPADEIRKRFFPVLLPQLCLNRYYVAEGVRIYNQDTWRLITGEKGKELVEEFIDSVVEFYICQSEADNHAVREAACACIAELGLKLKASVVRPFVKRLLDTLLICFKDESWPVRDASCVACGNFVKCFPDEARDSMTSLYPLFFENLQDSIASVREGAAIALFNVINAYGREAYNIVVNKIIEGLENVKNQAANVDKYSGIDKGPAVYGVVKKARDNDESLHTNQQMYSCGSLAPKMHRGKRSGGCMNSTFRKPPEPWQMTDGCVHCVAELSKLSEFLPETANLLSNIVKAAGYTHYTQHVVLWETICKRLIDIAKGLGKRLFKPNLEQFFPVLFDSANCDSALTSNAARHCWMELAKFLGPNILRGRIEASDFK</sequence>
<dbReference type="AlphaFoldDB" id="A0A7I8W0A6"/>
<feature type="compositionally biased region" description="Low complexity" evidence="2">
    <location>
        <begin position="155"/>
        <end position="176"/>
    </location>
</feature>
<dbReference type="Gene3D" id="1.25.10.10">
    <property type="entry name" value="Leucine-rich Repeat Variant"/>
    <property type="match status" value="3"/>
</dbReference>
<dbReference type="InterPro" id="IPR011989">
    <property type="entry name" value="ARM-like"/>
</dbReference>
<organism evidence="3 4">
    <name type="scientific">Dimorphilus gyrociliatus</name>
    <dbReference type="NCBI Taxonomy" id="2664684"/>
    <lineage>
        <taxon>Eukaryota</taxon>
        <taxon>Metazoa</taxon>
        <taxon>Spiralia</taxon>
        <taxon>Lophotrochozoa</taxon>
        <taxon>Annelida</taxon>
        <taxon>Polychaeta</taxon>
        <taxon>Polychaeta incertae sedis</taxon>
        <taxon>Dinophilidae</taxon>
        <taxon>Dimorphilus</taxon>
    </lineage>
</organism>
<dbReference type="PROSITE" id="PS50077">
    <property type="entry name" value="HEAT_REPEAT"/>
    <property type="match status" value="2"/>
</dbReference>
<reference evidence="3 4" key="1">
    <citation type="submission" date="2020-08" db="EMBL/GenBank/DDBJ databases">
        <authorList>
            <person name="Hejnol A."/>
        </authorList>
    </citation>
    <scope>NUCLEOTIDE SEQUENCE [LARGE SCALE GENOMIC DNA]</scope>
</reference>
<dbReference type="OrthoDB" id="414039at2759"/>
<accession>A0A7I8W0A6</accession>
<feature type="repeat" description="HEAT" evidence="1">
    <location>
        <begin position="433"/>
        <end position="469"/>
    </location>
</feature>
<keyword evidence="4" id="KW-1185">Reference proteome</keyword>
<dbReference type="SUPFAM" id="SSF48371">
    <property type="entry name" value="ARM repeat"/>
    <property type="match status" value="1"/>
</dbReference>
<dbReference type="Pfam" id="PF12755">
    <property type="entry name" value="Vac14_Fab1_bd"/>
    <property type="match status" value="1"/>
</dbReference>